<comment type="similarity">
    <text evidence="1">Belongs to the bacterial solute-binding protein ModA family.</text>
</comment>
<reference evidence="7" key="1">
    <citation type="submission" date="2016-10" db="EMBL/GenBank/DDBJ databases">
        <authorList>
            <person name="Varghese N."/>
            <person name="Submissions S."/>
        </authorList>
    </citation>
    <scope>NUCLEOTIDE SEQUENCE [LARGE SCALE GENOMIC DNA]</scope>
    <source>
        <strain evidence="7">BL47</strain>
    </source>
</reference>
<dbReference type="OrthoDB" id="9785015at2"/>
<dbReference type="CDD" id="cd13539">
    <property type="entry name" value="PBP2_AvModA"/>
    <property type="match status" value="1"/>
</dbReference>
<dbReference type="Gene3D" id="3.40.190.10">
    <property type="entry name" value="Periplasmic binding protein-like II"/>
    <property type="match status" value="2"/>
</dbReference>
<feature type="signal peptide" evidence="5">
    <location>
        <begin position="1"/>
        <end position="26"/>
    </location>
</feature>
<feature type="binding site" evidence="4">
    <location>
        <position position="177"/>
    </location>
    <ligand>
        <name>molybdate</name>
        <dbReference type="ChEBI" id="CHEBI:36264"/>
    </ligand>
</feature>
<dbReference type="Pfam" id="PF13531">
    <property type="entry name" value="SBP_bac_11"/>
    <property type="match status" value="1"/>
</dbReference>
<dbReference type="SUPFAM" id="SSF53850">
    <property type="entry name" value="Periplasmic binding protein-like II"/>
    <property type="match status" value="1"/>
</dbReference>
<keyword evidence="3 5" id="KW-0732">Signal</keyword>
<dbReference type="GO" id="GO:0030973">
    <property type="term" value="F:molybdate ion binding"/>
    <property type="evidence" value="ECO:0007669"/>
    <property type="project" value="InterPro"/>
</dbReference>
<dbReference type="RefSeq" id="WP_091714037.1">
    <property type="nucleotide sequence ID" value="NZ_FNHS01000003.1"/>
</dbReference>
<feature type="binding site" evidence="4">
    <location>
        <position position="64"/>
    </location>
    <ligand>
        <name>molybdate</name>
        <dbReference type="ChEBI" id="CHEBI:36264"/>
    </ligand>
</feature>
<dbReference type="AlphaFoldDB" id="A0A1G9V5J1"/>
<proteinExistence type="inferred from homology"/>
<organism evidence="6 7">
    <name type="scientific">Methylobacterium phyllostachyos</name>
    <dbReference type="NCBI Taxonomy" id="582672"/>
    <lineage>
        <taxon>Bacteria</taxon>
        <taxon>Pseudomonadati</taxon>
        <taxon>Pseudomonadota</taxon>
        <taxon>Alphaproteobacteria</taxon>
        <taxon>Hyphomicrobiales</taxon>
        <taxon>Methylobacteriaceae</taxon>
        <taxon>Methylobacterium</taxon>
    </lineage>
</organism>
<dbReference type="GO" id="GO:0046872">
    <property type="term" value="F:metal ion binding"/>
    <property type="evidence" value="ECO:0007669"/>
    <property type="project" value="UniProtKB-KW"/>
</dbReference>
<evidence type="ECO:0000256" key="1">
    <source>
        <dbReference type="ARBA" id="ARBA00009175"/>
    </source>
</evidence>
<evidence type="ECO:0000256" key="3">
    <source>
        <dbReference type="ARBA" id="ARBA00022729"/>
    </source>
</evidence>
<protein>
    <submittedName>
        <fullName evidence="6">Molybdate transport system substrate-binding protein</fullName>
    </submittedName>
</protein>
<gene>
    <name evidence="6" type="ORF">SAMN05216360_10375</name>
</gene>
<evidence type="ECO:0000256" key="5">
    <source>
        <dbReference type="SAM" id="SignalP"/>
    </source>
</evidence>
<dbReference type="GO" id="GO:0015689">
    <property type="term" value="P:molybdate ion transport"/>
    <property type="evidence" value="ECO:0007669"/>
    <property type="project" value="InterPro"/>
</dbReference>
<keyword evidence="4" id="KW-0500">Molybdenum</keyword>
<name>A0A1G9V5J1_9HYPH</name>
<accession>A0A1G9V5J1</accession>
<dbReference type="Proteomes" id="UP000198704">
    <property type="component" value="Unassembled WGS sequence"/>
</dbReference>
<sequence length="263" mass="27795">MTTLVFLRSLLLAAALGFGVAPAAYAADKAPIAAAADLKFALDAVAAQFKADTGHDLTITYGSSGNFARQLQQDAPFELFLSADEGFVFKLADAGKTVDRGTLYAEGRVVLFAPHGSALKPDDTLTDLKAALGDGRVQKFAIANPEHAPYGVAAEQALQSQGLWAAIQPRLVLGENVAQAAQFATSGSTQGGIFAYSLALSPDVGRLGTFALISTAWHKPLRQRMVLMKGAGDTARVFYAYMQTPSARTVLRRFGFVLPGEEP</sequence>
<feature type="chain" id="PRO_5011580881" evidence="5">
    <location>
        <begin position="27"/>
        <end position="263"/>
    </location>
</feature>
<dbReference type="NCBIfam" id="TIGR01256">
    <property type="entry name" value="modA"/>
    <property type="match status" value="1"/>
</dbReference>
<evidence type="ECO:0000256" key="4">
    <source>
        <dbReference type="PIRSR" id="PIRSR004846-1"/>
    </source>
</evidence>
<dbReference type="InterPro" id="IPR050682">
    <property type="entry name" value="ModA/WtpA"/>
</dbReference>
<dbReference type="STRING" id="582672.SAMN05216360_10375"/>
<dbReference type="EMBL" id="FNHS01000003">
    <property type="protein sequence ID" value="SDM67452.1"/>
    <property type="molecule type" value="Genomic_DNA"/>
</dbReference>
<dbReference type="InterPro" id="IPR044084">
    <property type="entry name" value="AvModA-like_subst-bd"/>
</dbReference>
<keyword evidence="2 4" id="KW-0479">Metal-binding</keyword>
<dbReference type="InterPro" id="IPR005950">
    <property type="entry name" value="ModA"/>
</dbReference>
<evidence type="ECO:0000313" key="6">
    <source>
        <dbReference type="EMBL" id="SDM67452.1"/>
    </source>
</evidence>
<dbReference type="PANTHER" id="PTHR30632">
    <property type="entry name" value="MOLYBDATE-BINDING PERIPLASMIC PROTEIN"/>
    <property type="match status" value="1"/>
</dbReference>
<evidence type="ECO:0000256" key="2">
    <source>
        <dbReference type="ARBA" id="ARBA00022723"/>
    </source>
</evidence>
<dbReference type="PANTHER" id="PTHR30632:SF14">
    <property type="entry name" value="TUNGSTATE_MOLYBDATE_CHROMATE-BINDING PROTEIN MODA"/>
    <property type="match status" value="1"/>
</dbReference>
<keyword evidence="7" id="KW-1185">Reference proteome</keyword>
<evidence type="ECO:0000313" key="7">
    <source>
        <dbReference type="Proteomes" id="UP000198704"/>
    </source>
</evidence>
<dbReference type="PIRSF" id="PIRSF004846">
    <property type="entry name" value="ModA"/>
    <property type="match status" value="1"/>
</dbReference>